<dbReference type="PANTHER" id="PTHR43292">
    <property type="entry name" value="ACYL-COA DEHYDROGENASE"/>
    <property type="match status" value="1"/>
</dbReference>
<evidence type="ECO:0000256" key="4">
    <source>
        <dbReference type="ARBA" id="ARBA00022827"/>
    </source>
</evidence>
<dbReference type="Pfam" id="PF02771">
    <property type="entry name" value="Acyl-CoA_dh_N"/>
    <property type="match status" value="2"/>
</dbReference>
<feature type="domain" description="Acyl-CoA dehydrogenase/oxidase N-terminal" evidence="8">
    <location>
        <begin position="363"/>
        <end position="470"/>
    </location>
</feature>
<dbReference type="InterPro" id="IPR006091">
    <property type="entry name" value="Acyl-CoA_Oxase/DH_mid-dom"/>
</dbReference>
<dbReference type="InterPro" id="IPR037069">
    <property type="entry name" value="AcylCoA_DH/ox_N_sf"/>
</dbReference>
<organism evidence="9 10">
    <name type="scientific">Sphingobium tyrosinilyticum</name>
    <dbReference type="NCBI Taxonomy" id="2715436"/>
    <lineage>
        <taxon>Bacteria</taxon>
        <taxon>Pseudomonadati</taxon>
        <taxon>Pseudomonadota</taxon>
        <taxon>Alphaproteobacteria</taxon>
        <taxon>Sphingomonadales</taxon>
        <taxon>Sphingomonadaceae</taxon>
        <taxon>Sphingobium</taxon>
    </lineage>
</organism>
<dbReference type="InterPro" id="IPR036250">
    <property type="entry name" value="AcylCo_DH-like_C"/>
</dbReference>
<name>A0ABV9EYJ5_9SPHN</name>
<keyword evidence="3" id="KW-0285">Flavoprotein</keyword>
<reference evidence="10" key="1">
    <citation type="journal article" date="2019" name="Int. J. Syst. Evol. Microbiol.">
        <title>The Global Catalogue of Microorganisms (GCM) 10K type strain sequencing project: providing services to taxonomists for standard genome sequencing and annotation.</title>
        <authorList>
            <consortium name="The Broad Institute Genomics Platform"/>
            <consortium name="The Broad Institute Genome Sequencing Center for Infectious Disease"/>
            <person name="Wu L."/>
            <person name="Ma J."/>
        </authorList>
    </citation>
    <scope>NUCLEOTIDE SEQUENCE [LARGE SCALE GENOMIC DNA]</scope>
    <source>
        <strain evidence="10">NBRC 103632</strain>
    </source>
</reference>
<evidence type="ECO:0000259" key="8">
    <source>
        <dbReference type="Pfam" id="PF02771"/>
    </source>
</evidence>
<dbReference type="InterPro" id="IPR046373">
    <property type="entry name" value="Acyl-CoA_Oxase/DH_mid-dom_sf"/>
</dbReference>
<dbReference type="RefSeq" id="WP_380804756.1">
    <property type="nucleotide sequence ID" value="NZ_JBHSFZ010000024.1"/>
</dbReference>
<evidence type="ECO:0000256" key="3">
    <source>
        <dbReference type="ARBA" id="ARBA00022630"/>
    </source>
</evidence>
<dbReference type="SUPFAM" id="SSF47203">
    <property type="entry name" value="Acyl-CoA dehydrogenase C-terminal domain-like"/>
    <property type="match status" value="2"/>
</dbReference>
<evidence type="ECO:0000259" key="7">
    <source>
        <dbReference type="Pfam" id="PF02770"/>
    </source>
</evidence>
<dbReference type="Gene3D" id="1.10.540.10">
    <property type="entry name" value="Acyl-CoA dehydrogenase/oxidase, N-terminal domain"/>
    <property type="match status" value="2"/>
</dbReference>
<evidence type="ECO:0000256" key="5">
    <source>
        <dbReference type="ARBA" id="ARBA00023002"/>
    </source>
</evidence>
<dbReference type="Gene3D" id="1.20.140.10">
    <property type="entry name" value="Butyryl-CoA Dehydrogenase, subunit A, domain 3"/>
    <property type="match status" value="2"/>
</dbReference>
<dbReference type="SUPFAM" id="SSF56645">
    <property type="entry name" value="Acyl-CoA dehydrogenase NM domain-like"/>
    <property type="match status" value="2"/>
</dbReference>
<feature type="domain" description="Acyl-CoA oxidase/dehydrogenase middle" evidence="7">
    <location>
        <begin position="476"/>
        <end position="570"/>
    </location>
</feature>
<proteinExistence type="inferred from homology"/>
<keyword evidence="4" id="KW-0274">FAD</keyword>
<feature type="domain" description="Acyl-CoA dehydrogenase/oxidase N-terminal" evidence="8">
    <location>
        <begin position="6"/>
        <end position="101"/>
    </location>
</feature>
<dbReference type="Proteomes" id="UP001595957">
    <property type="component" value="Unassembled WGS sequence"/>
</dbReference>
<feature type="domain" description="Acyl-CoA dehydrogenase/oxidase C-terminal" evidence="6">
    <location>
        <begin position="582"/>
        <end position="743"/>
    </location>
</feature>
<evidence type="ECO:0000313" key="9">
    <source>
        <dbReference type="EMBL" id="MFC4594731.1"/>
    </source>
</evidence>
<comment type="cofactor">
    <cofactor evidence="1">
        <name>FAD</name>
        <dbReference type="ChEBI" id="CHEBI:57692"/>
    </cofactor>
</comment>
<dbReference type="EMBL" id="JBHSFZ010000024">
    <property type="protein sequence ID" value="MFC4594731.1"/>
    <property type="molecule type" value="Genomic_DNA"/>
</dbReference>
<dbReference type="Pfam" id="PF00441">
    <property type="entry name" value="Acyl-CoA_dh_1"/>
    <property type="match status" value="2"/>
</dbReference>
<gene>
    <name evidence="9" type="ORF">ACFO3E_11105</name>
</gene>
<evidence type="ECO:0000256" key="1">
    <source>
        <dbReference type="ARBA" id="ARBA00001974"/>
    </source>
</evidence>
<comment type="similarity">
    <text evidence="2">Belongs to the acyl-CoA dehydrogenase family.</text>
</comment>
<dbReference type="InterPro" id="IPR009075">
    <property type="entry name" value="AcylCo_DH/oxidase_C"/>
</dbReference>
<evidence type="ECO:0000313" key="10">
    <source>
        <dbReference type="Proteomes" id="UP001595957"/>
    </source>
</evidence>
<accession>A0ABV9EYJ5</accession>
<keyword evidence="10" id="KW-1185">Reference proteome</keyword>
<sequence length="746" mass="81134">MSFARTETQQMFGDMLERLLDVENDFEKRRHRLSAPDPDRLALWSALAEQGILGATLPEEAGGFGGTMRDLSVVMEEVGRKLVVEPVLASALCGAILNAAGEDLSALIAGETIVAFAHEEGYDPFGPRDTRAVEDGGNYRLTGRKLVVRHADLAHQFIVTAALDGASALYLVDRSAEGLVLDSCRMIDGASAATIELTNVPARRLGGDDLLLAALERGVVALAAEAVGIIAALNSATFSYLGTRKQFGVPLASFQALQHRAADMYAAAEEARALTERAIEAIDAGAADRSALASAAKALVDDAARKVGHEAVQMHGGMGVSDELDVSHYLRRLTAIRAELGSADLHRARFAGLGVNAVRETPFRAEVREFVRAYLPEDIARKGALGLEIHKEDYVRWQKILLEKGWFGAGWPTEHGGADWPIDKQLIFLQESALNNAPMIIPYGVNMIGPVLQEFGNAEQQAKYLPGILSSDTWWCQGYSEPNSGSDLASLKTSAVREGDHYIVNGTKMWTTEAHWADMMHCLVRTDREVKPQRGISMLLIDMNSPGIDVRPIVTIDGQHHTNQLFLDNVRVPVENLVGEEGQGWTIAKFLLSHERVAIADTGPKLRLLKNIKAMMAQVPVSTSRDRLAEKLAGAEIELLTLCELEQNYVSRWAEGASREGPEASVLKIRSTEILQRLSEVALEIEGPLGGAHDPHDLHLNPAGQFSPAQLASFMGHQYLYGRCWSIFGGTNEIQRNLIAKSLVAG</sequence>
<dbReference type="InterPro" id="IPR013786">
    <property type="entry name" value="AcylCoA_DH/ox_N"/>
</dbReference>
<dbReference type="CDD" id="cd00567">
    <property type="entry name" value="ACAD"/>
    <property type="match status" value="1"/>
</dbReference>
<evidence type="ECO:0000259" key="6">
    <source>
        <dbReference type="Pfam" id="PF00441"/>
    </source>
</evidence>
<dbReference type="Gene3D" id="2.40.110.10">
    <property type="entry name" value="Butyryl-CoA Dehydrogenase, subunit A, domain 2"/>
    <property type="match status" value="2"/>
</dbReference>
<keyword evidence="5" id="KW-0560">Oxidoreductase</keyword>
<feature type="domain" description="Acyl-CoA dehydrogenase/oxidase C-terminal" evidence="6">
    <location>
        <begin position="211"/>
        <end position="349"/>
    </location>
</feature>
<dbReference type="InterPro" id="IPR052161">
    <property type="entry name" value="Mycobact_Acyl-CoA_DH"/>
</dbReference>
<dbReference type="PANTHER" id="PTHR43292:SF3">
    <property type="entry name" value="ACYL-COA DEHYDROGENASE FADE29"/>
    <property type="match status" value="1"/>
</dbReference>
<dbReference type="Pfam" id="PF02770">
    <property type="entry name" value="Acyl-CoA_dh_M"/>
    <property type="match status" value="1"/>
</dbReference>
<comment type="caution">
    <text evidence="9">The sequence shown here is derived from an EMBL/GenBank/DDBJ whole genome shotgun (WGS) entry which is preliminary data.</text>
</comment>
<evidence type="ECO:0000256" key="2">
    <source>
        <dbReference type="ARBA" id="ARBA00009347"/>
    </source>
</evidence>
<protein>
    <submittedName>
        <fullName evidence="9">Acyl-CoA dehydrogenase family protein</fullName>
    </submittedName>
</protein>
<dbReference type="InterPro" id="IPR009100">
    <property type="entry name" value="AcylCoA_DH/oxidase_NM_dom_sf"/>
</dbReference>